<evidence type="ECO:0000256" key="1">
    <source>
        <dbReference type="SAM" id="MobiDB-lite"/>
    </source>
</evidence>
<sequence length="289" mass="32079">MAACGITQRDHYEHTESTKEEGLFPGPPMKSKIEHQVCYAGLTRIREIDSRYEIVVVCLVKLYLQTQNGAFPNGILMEGAANKLKRSSFGGEALNITSCLGKGAGVGDLVRANNILDRREFGTTIISTAGLRGSRRVLLLGNPVGLSLKLQQLSMGLLNSTSNGAKQYGNNAENGKNNEDMTVTVKVCYCWAAHPARCTRLFSPNFLRNKASPERPRKDRKKVNIAPFPHQRGSQKEWTMTGKAWYSRRRSYFVEKMENICYQSESHRAGALIIFPLGVDPPVKAAWTA</sequence>
<proteinExistence type="predicted"/>
<dbReference type="RefSeq" id="XP_059599906.1">
    <property type="nucleotide sequence ID" value="XM_059746111.1"/>
</dbReference>
<organism evidence="2">
    <name type="scientific">Aspergillus niger</name>
    <dbReference type="NCBI Taxonomy" id="5061"/>
    <lineage>
        <taxon>Eukaryota</taxon>
        <taxon>Fungi</taxon>
        <taxon>Dikarya</taxon>
        <taxon>Ascomycota</taxon>
        <taxon>Pezizomycotina</taxon>
        <taxon>Eurotiomycetes</taxon>
        <taxon>Eurotiomycetidae</taxon>
        <taxon>Eurotiales</taxon>
        <taxon>Aspergillaceae</taxon>
        <taxon>Aspergillus</taxon>
        <taxon>Aspergillus subgen. Circumdati</taxon>
    </lineage>
</organism>
<accession>A0AAJ8BNX7</accession>
<reference evidence="2" key="2">
    <citation type="submission" date="2025-08" db="UniProtKB">
        <authorList>
            <consortium name="RefSeq"/>
        </authorList>
    </citation>
    <scope>IDENTIFICATION</scope>
</reference>
<reference evidence="2" key="1">
    <citation type="submission" date="2025-02" db="EMBL/GenBank/DDBJ databases">
        <authorList>
            <consortium name="NCBI Genome Project"/>
        </authorList>
    </citation>
    <scope>NUCLEOTIDE SEQUENCE</scope>
</reference>
<name>A0AAJ8BNX7_ASPNG</name>
<dbReference type="AlphaFoldDB" id="A0AAJ8BNX7"/>
<dbReference type="GeneID" id="84590242"/>
<gene>
    <name evidence="2" type="ORF">An02g02130</name>
</gene>
<dbReference type="VEuPathDB" id="FungiDB:An02g02130"/>
<feature type="compositionally biased region" description="Basic and acidic residues" evidence="1">
    <location>
        <begin position="8"/>
        <end position="22"/>
    </location>
</feature>
<dbReference type="KEGG" id="ang:An02g02130"/>
<protein>
    <submittedName>
        <fullName evidence="2">Uncharacterized protein</fullName>
    </submittedName>
</protein>
<evidence type="ECO:0000313" key="2">
    <source>
        <dbReference type="RefSeq" id="XP_059599906.1"/>
    </source>
</evidence>
<feature type="region of interest" description="Disordered" evidence="1">
    <location>
        <begin position="1"/>
        <end position="26"/>
    </location>
</feature>